<feature type="transmembrane region" description="Helical" evidence="6">
    <location>
        <begin position="195"/>
        <end position="214"/>
    </location>
</feature>
<comment type="caution">
    <text evidence="8">The sequence shown here is derived from an EMBL/GenBank/DDBJ whole genome shotgun (WGS) entry which is preliminary data.</text>
</comment>
<comment type="subcellular location">
    <subcellularLocation>
        <location evidence="1">Cell membrane</location>
        <topology evidence="1">Multi-pass membrane protein</topology>
    </subcellularLocation>
</comment>
<reference evidence="8" key="1">
    <citation type="journal article" date="2014" name="Front. Microbiol.">
        <title>High frequency of phylogenetically diverse reductive dehalogenase-homologous genes in deep subseafloor sedimentary metagenomes.</title>
        <authorList>
            <person name="Kawai M."/>
            <person name="Futagami T."/>
            <person name="Toyoda A."/>
            <person name="Takaki Y."/>
            <person name="Nishi S."/>
            <person name="Hori S."/>
            <person name="Arai W."/>
            <person name="Tsubouchi T."/>
            <person name="Morono Y."/>
            <person name="Uchiyama I."/>
            <person name="Ito T."/>
            <person name="Fujiyama A."/>
            <person name="Inagaki F."/>
            <person name="Takami H."/>
        </authorList>
    </citation>
    <scope>NUCLEOTIDE SEQUENCE</scope>
    <source>
        <strain evidence="8">Expedition CK06-06</strain>
    </source>
</reference>
<dbReference type="GO" id="GO:0005436">
    <property type="term" value="F:sodium:phosphate symporter activity"/>
    <property type="evidence" value="ECO:0007669"/>
    <property type="project" value="InterPro"/>
</dbReference>
<dbReference type="PANTHER" id="PTHR10010:SF46">
    <property type="entry name" value="SODIUM-DEPENDENT PHOSPHATE TRANSPORT PROTEIN 2B"/>
    <property type="match status" value="1"/>
</dbReference>
<evidence type="ECO:0000256" key="6">
    <source>
        <dbReference type="SAM" id="Phobius"/>
    </source>
</evidence>
<keyword evidence="2" id="KW-1003">Cell membrane</keyword>
<evidence type="ECO:0000256" key="1">
    <source>
        <dbReference type="ARBA" id="ARBA00004651"/>
    </source>
</evidence>
<gene>
    <name evidence="8" type="ORF">S12H4_05214</name>
</gene>
<evidence type="ECO:0000256" key="2">
    <source>
        <dbReference type="ARBA" id="ARBA00022475"/>
    </source>
</evidence>
<evidence type="ECO:0000256" key="4">
    <source>
        <dbReference type="ARBA" id="ARBA00022989"/>
    </source>
</evidence>
<feature type="transmembrane region" description="Helical" evidence="6">
    <location>
        <begin position="153"/>
        <end position="174"/>
    </location>
</feature>
<dbReference type="EMBL" id="BARW01001700">
    <property type="protein sequence ID" value="GAI62764.1"/>
    <property type="molecule type" value="Genomic_DNA"/>
</dbReference>
<proteinExistence type="predicted"/>
<keyword evidence="5 6" id="KW-0472">Membrane</keyword>
<evidence type="ECO:0000256" key="5">
    <source>
        <dbReference type="ARBA" id="ARBA00023136"/>
    </source>
</evidence>
<dbReference type="GO" id="GO:0005886">
    <property type="term" value="C:plasma membrane"/>
    <property type="evidence" value="ECO:0007669"/>
    <property type="project" value="UniProtKB-SubCell"/>
</dbReference>
<dbReference type="Pfam" id="PF02690">
    <property type="entry name" value="Na_Pi_cotrans"/>
    <property type="match status" value="2"/>
</dbReference>
<feature type="transmembrane region" description="Helical" evidence="6">
    <location>
        <begin position="44"/>
        <end position="65"/>
    </location>
</feature>
<feature type="transmembrane region" description="Helical" evidence="6">
    <location>
        <begin position="12"/>
        <end position="32"/>
    </location>
</feature>
<dbReference type="AlphaFoldDB" id="X1S4N0"/>
<dbReference type="InterPro" id="IPR003841">
    <property type="entry name" value="Na/Pi_transpt"/>
</dbReference>
<dbReference type="InterPro" id="IPR038078">
    <property type="entry name" value="PhoU-like_sf"/>
</dbReference>
<protein>
    <recommendedName>
        <fullName evidence="7">PhoU domain-containing protein</fullName>
    </recommendedName>
</protein>
<dbReference type="Pfam" id="PF01895">
    <property type="entry name" value="PhoU"/>
    <property type="match status" value="1"/>
</dbReference>
<dbReference type="InterPro" id="IPR026022">
    <property type="entry name" value="PhoU_dom"/>
</dbReference>
<dbReference type="SUPFAM" id="SSF109755">
    <property type="entry name" value="PhoU-like"/>
    <property type="match status" value="1"/>
</dbReference>
<dbReference type="NCBIfam" id="NF037997">
    <property type="entry name" value="Na_Pi_symport"/>
    <property type="match status" value="1"/>
</dbReference>
<sequence>MGANIGTTVTAQIVAFKIDILAYPIIIIGFLMHFLSRRRRYKNIGMTIIGLGLLFLGMTVMKGALGPLKDNEIFKNFLLVFSRNPFYGILAGLGLTALLQSSSATIGLLIALASQGLLPIEAAIPILIGDNIGTCSTALISSIGATATAKRTAFSHLIFNILGTIVFVILLYVFRLQPLIASLTGKSIPRQIANIHTIFNIITTIILFPMIGLFEKVVLKIIPGKDITVHKIALYLDSRLIDTPSLSLEQAKKELLRVTKITQAMLNLSFERLHKKDAIIEKKVLDRESAVDSITEDIIRYLTKVSQKSLGLRLSNKLTNLFHIAYDAERAGDHAESILYLMLVKEENNMTFSKIAFHELETTHDKVNHLFNILISGM</sequence>
<feature type="domain" description="PhoU" evidence="7">
    <location>
        <begin position="256"/>
        <end position="339"/>
    </location>
</feature>
<evidence type="ECO:0000313" key="8">
    <source>
        <dbReference type="EMBL" id="GAI62764.1"/>
    </source>
</evidence>
<organism evidence="8">
    <name type="scientific">marine sediment metagenome</name>
    <dbReference type="NCBI Taxonomy" id="412755"/>
    <lineage>
        <taxon>unclassified sequences</taxon>
        <taxon>metagenomes</taxon>
        <taxon>ecological metagenomes</taxon>
    </lineage>
</organism>
<dbReference type="PANTHER" id="PTHR10010">
    <property type="entry name" value="SOLUTE CARRIER FAMILY 34 SODIUM PHOSPHATE , MEMBER 2-RELATED"/>
    <property type="match status" value="1"/>
</dbReference>
<feature type="transmembrane region" description="Helical" evidence="6">
    <location>
        <begin position="85"/>
        <end position="112"/>
    </location>
</feature>
<keyword evidence="4 6" id="KW-1133">Transmembrane helix</keyword>
<dbReference type="Gene3D" id="1.20.58.220">
    <property type="entry name" value="Phosphate transport system protein phou homolog 2, domain 2"/>
    <property type="match status" value="1"/>
</dbReference>
<name>X1S4N0_9ZZZZ</name>
<evidence type="ECO:0000259" key="7">
    <source>
        <dbReference type="Pfam" id="PF01895"/>
    </source>
</evidence>
<feature type="non-terminal residue" evidence="8">
    <location>
        <position position="378"/>
    </location>
</feature>
<keyword evidence="3 6" id="KW-0812">Transmembrane</keyword>
<dbReference type="GO" id="GO:0044341">
    <property type="term" value="P:sodium-dependent phosphate transport"/>
    <property type="evidence" value="ECO:0007669"/>
    <property type="project" value="InterPro"/>
</dbReference>
<evidence type="ECO:0000256" key="3">
    <source>
        <dbReference type="ARBA" id="ARBA00022692"/>
    </source>
</evidence>
<accession>X1S4N0</accession>